<comment type="caution">
    <text evidence="1">The sequence shown here is derived from an EMBL/GenBank/DDBJ whole genome shotgun (WGS) entry which is preliminary data.</text>
</comment>
<protein>
    <submittedName>
        <fullName evidence="1">CotD family spore coat protein</fullName>
    </submittedName>
</protein>
<evidence type="ECO:0000313" key="2">
    <source>
        <dbReference type="Proteomes" id="UP001275315"/>
    </source>
</evidence>
<name>A0ABU5CMJ6_9BACI</name>
<keyword evidence="1" id="KW-0167">Capsid protein</keyword>
<dbReference type="InterPro" id="IPR020108">
    <property type="entry name" value="Spore_coat_CotD"/>
</dbReference>
<dbReference type="RefSeq" id="WP_320378396.1">
    <property type="nucleotide sequence ID" value="NZ_JAWDIQ010000001.1"/>
</dbReference>
<organism evidence="1 2">
    <name type="scientific">Paracerasibacillus soli</name>
    <dbReference type="NCBI Taxonomy" id="480284"/>
    <lineage>
        <taxon>Bacteria</taxon>
        <taxon>Bacillati</taxon>
        <taxon>Bacillota</taxon>
        <taxon>Bacilli</taxon>
        <taxon>Bacillales</taxon>
        <taxon>Bacillaceae</taxon>
        <taxon>Paracerasibacillus</taxon>
    </lineage>
</organism>
<dbReference type="Pfam" id="PF11122">
    <property type="entry name" value="Spore-coat_CotD"/>
    <property type="match status" value="1"/>
</dbReference>
<keyword evidence="1" id="KW-0946">Virion</keyword>
<dbReference type="Proteomes" id="UP001275315">
    <property type="component" value="Unassembled WGS sequence"/>
</dbReference>
<evidence type="ECO:0000313" key="1">
    <source>
        <dbReference type="EMBL" id="MDY0407593.1"/>
    </source>
</evidence>
<accession>A0ABU5CMJ6</accession>
<reference evidence="1 2" key="1">
    <citation type="submission" date="2023-10" db="EMBL/GenBank/DDBJ databases">
        <title>Virgibacillus soli CC-YMP-6 genome.</title>
        <authorList>
            <person name="Miliotis G."/>
            <person name="Sengupta P."/>
            <person name="Hameed A."/>
            <person name="Chuvochina M."/>
            <person name="Mcdonagh F."/>
            <person name="Simpson A.C."/>
            <person name="Singh N.K."/>
            <person name="Rekha P.D."/>
            <person name="Raman K."/>
            <person name="Hugenholtz P."/>
            <person name="Venkateswaran K."/>
        </authorList>
    </citation>
    <scope>NUCLEOTIDE SEQUENCE [LARGE SCALE GENOMIC DNA]</scope>
    <source>
        <strain evidence="1 2">CC-YMP-6</strain>
    </source>
</reference>
<dbReference type="EMBL" id="JAWDIQ010000001">
    <property type="protein sequence ID" value="MDY0407593.1"/>
    <property type="molecule type" value="Genomic_DNA"/>
</dbReference>
<gene>
    <name evidence="1" type="ORF">RWD45_01950</name>
</gene>
<keyword evidence="2" id="KW-1185">Reference proteome</keyword>
<proteinExistence type="predicted"/>
<sequence>MRCCRRHPQCGCRKRIVYPTKFNCVDVCTESEVEHVHPSHTTVMKHHLVKNTHVFPHSTSVVNTTNSVNLYGGSPQVPRPPRPNVPGPSPFVGGAMMPPMGSGMGSAPGQVAGTMSPGMNQGMGMGMNPGQVAGVTSPNMGTGMQNWNQGGKWC</sequence>